<evidence type="ECO:0000313" key="3">
    <source>
        <dbReference type="Proteomes" id="UP000315868"/>
    </source>
</evidence>
<name>A0A552KSG2_9CHRO</name>
<proteinExistence type="predicted"/>
<dbReference type="InterPro" id="IPR052514">
    <property type="entry name" value="SAM-dependent_MTase"/>
</dbReference>
<dbReference type="PANTHER" id="PTHR34203:SF15">
    <property type="entry name" value="SLL1173 PROTEIN"/>
    <property type="match status" value="1"/>
</dbReference>
<dbReference type="SUPFAM" id="SSF53335">
    <property type="entry name" value="S-adenosyl-L-methionine-dependent methyltransferases"/>
    <property type="match status" value="1"/>
</dbReference>
<keyword evidence="2" id="KW-0489">Methyltransferase</keyword>
<keyword evidence="2" id="KW-0808">Transferase</keyword>
<organism evidence="2 3">
    <name type="scientific">Microcystis flos-aquae Mf_QC_C_20070823_S10D</name>
    <dbReference type="NCBI Taxonomy" id="2486236"/>
    <lineage>
        <taxon>Bacteria</taxon>
        <taxon>Bacillati</taxon>
        <taxon>Cyanobacteriota</taxon>
        <taxon>Cyanophyceae</taxon>
        <taxon>Oscillatoriophycideae</taxon>
        <taxon>Chroococcales</taxon>
        <taxon>Microcystaceae</taxon>
        <taxon>Microcystis</taxon>
    </lineage>
</organism>
<protein>
    <submittedName>
        <fullName evidence="2">FkbM family methyltransferase</fullName>
    </submittedName>
</protein>
<dbReference type="NCBIfam" id="TIGR01444">
    <property type="entry name" value="fkbM_fam"/>
    <property type="match status" value="1"/>
</dbReference>
<dbReference type="InterPro" id="IPR029063">
    <property type="entry name" value="SAM-dependent_MTases_sf"/>
</dbReference>
<evidence type="ECO:0000259" key="1">
    <source>
        <dbReference type="Pfam" id="PF05050"/>
    </source>
</evidence>
<dbReference type="Proteomes" id="UP000315868">
    <property type="component" value="Unassembled WGS sequence"/>
</dbReference>
<comment type="caution">
    <text evidence="2">The sequence shown here is derived from an EMBL/GenBank/DDBJ whole genome shotgun (WGS) entry which is preliminary data.</text>
</comment>
<accession>A0A552KSG2</accession>
<dbReference type="Gene3D" id="3.40.50.150">
    <property type="entry name" value="Vaccinia Virus protein VP39"/>
    <property type="match status" value="1"/>
</dbReference>
<dbReference type="PANTHER" id="PTHR34203">
    <property type="entry name" value="METHYLTRANSFERASE, FKBM FAMILY PROTEIN"/>
    <property type="match status" value="1"/>
</dbReference>
<gene>
    <name evidence="2" type="ORF">EWV45_12715</name>
</gene>
<dbReference type="Pfam" id="PF05050">
    <property type="entry name" value="Methyltransf_21"/>
    <property type="match status" value="1"/>
</dbReference>
<dbReference type="AlphaFoldDB" id="A0A552KSG2"/>
<dbReference type="EMBL" id="SFAM01000110">
    <property type="protein sequence ID" value="TRV10913.1"/>
    <property type="molecule type" value="Genomic_DNA"/>
</dbReference>
<feature type="domain" description="Methyltransferase FkbM" evidence="1">
    <location>
        <begin position="15"/>
        <end position="102"/>
    </location>
</feature>
<dbReference type="GO" id="GO:0008168">
    <property type="term" value="F:methyltransferase activity"/>
    <property type="evidence" value="ECO:0007669"/>
    <property type="project" value="UniProtKB-KW"/>
</dbReference>
<sequence length="136" mass="15094">MSDSQGTAAFNFSQNIDNSTSFGGYIEGSYKSLSDDVYEKAGFTSMEVKVDTLDNFVTEKKITNLKLIKIDVEGAEHKVLEGGRKTLESLKPIILVEIHSVSAMLYVAMILFPLNYELNILEEAQDSRCFISATPK</sequence>
<dbReference type="InterPro" id="IPR006342">
    <property type="entry name" value="FkbM_mtfrase"/>
</dbReference>
<evidence type="ECO:0000313" key="2">
    <source>
        <dbReference type="EMBL" id="TRV10913.1"/>
    </source>
</evidence>
<reference evidence="2 3" key="1">
    <citation type="submission" date="2019-01" db="EMBL/GenBank/DDBJ databases">
        <title>Coherence of Microcystis species and biogeography revealed through population genomics.</title>
        <authorList>
            <person name="Perez-Carrascal O.M."/>
            <person name="Terrat Y."/>
            <person name="Giani A."/>
            <person name="Fortin N."/>
            <person name="Tromas N."/>
            <person name="Shapiro B.J."/>
        </authorList>
    </citation>
    <scope>NUCLEOTIDE SEQUENCE [LARGE SCALE GENOMIC DNA]</scope>
    <source>
        <strain evidence="2">Mf_QC_C_20070823_S10D</strain>
    </source>
</reference>
<dbReference type="GO" id="GO:0032259">
    <property type="term" value="P:methylation"/>
    <property type="evidence" value="ECO:0007669"/>
    <property type="project" value="UniProtKB-KW"/>
</dbReference>